<keyword evidence="2" id="KW-1185">Reference proteome</keyword>
<sequence>MRVQNARAGAIGRPLHPTDCFPKGRQIANLQSLMQVVCRIVCTRLKLIIPNTAGRWQKSCLRFCLCPNPSTHWSLGPCPTYCSRQGTVDNVLSCCANPKAATAIRSSLN</sequence>
<reference evidence="1" key="1">
    <citation type="submission" date="2021-05" db="EMBL/GenBank/DDBJ databases">
        <authorList>
            <person name="Pan Q."/>
            <person name="Jouanno E."/>
            <person name="Zahm M."/>
            <person name="Klopp C."/>
            <person name="Cabau C."/>
            <person name="Louis A."/>
            <person name="Berthelot C."/>
            <person name="Parey E."/>
            <person name="Roest Crollius H."/>
            <person name="Montfort J."/>
            <person name="Robinson-Rechavi M."/>
            <person name="Bouchez O."/>
            <person name="Lampietro C."/>
            <person name="Lopez Roques C."/>
            <person name="Donnadieu C."/>
            <person name="Postlethwait J."/>
            <person name="Bobe J."/>
            <person name="Dillon D."/>
            <person name="Chandos A."/>
            <person name="von Hippel F."/>
            <person name="Guiguen Y."/>
        </authorList>
    </citation>
    <scope>NUCLEOTIDE SEQUENCE</scope>
    <source>
        <strain evidence="1">YG-Jan2019</strain>
    </source>
</reference>
<evidence type="ECO:0000313" key="1">
    <source>
        <dbReference type="EMBL" id="KAJ8007926.1"/>
    </source>
</evidence>
<name>A0ACC2GWT5_DALPE</name>
<comment type="caution">
    <text evidence="1">The sequence shown here is derived from an EMBL/GenBank/DDBJ whole genome shotgun (WGS) entry which is preliminary data.</text>
</comment>
<accession>A0ACC2GWT5</accession>
<gene>
    <name evidence="1" type="ORF">DPEC_G00099250</name>
</gene>
<protein>
    <submittedName>
        <fullName evidence="1">Uncharacterized protein</fullName>
    </submittedName>
</protein>
<proteinExistence type="predicted"/>
<dbReference type="Proteomes" id="UP001157502">
    <property type="component" value="Chromosome 8"/>
</dbReference>
<dbReference type="EMBL" id="CM055735">
    <property type="protein sequence ID" value="KAJ8007926.1"/>
    <property type="molecule type" value="Genomic_DNA"/>
</dbReference>
<evidence type="ECO:0000313" key="2">
    <source>
        <dbReference type="Proteomes" id="UP001157502"/>
    </source>
</evidence>
<organism evidence="1 2">
    <name type="scientific">Dallia pectoralis</name>
    <name type="common">Alaska blackfish</name>
    <dbReference type="NCBI Taxonomy" id="75939"/>
    <lineage>
        <taxon>Eukaryota</taxon>
        <taxon>Metazoa</taxon>
        <taxon>Chordata</taxon>
        <taxon>Craniata</taxon>
        <taxon>Vertebrata</taxon>
        <taxon>Euteleostomi</taxon>
        <taxon>Actinopterygii</taxon>
        <taxon>Neopterygii</taxon>
        <taxon>Teleostei</taxon>
        <taxon>Protacanthopterygii</taxon>
        <taxon>Esociformes</taxon>
        <taxon>Umbridae</taxon>
        <taxon>Dallia</taxon>
    </lineage>
</organism>